<dbReference type="Pfam" id="PF13614">
    <property type="entry name" value="AAA_31"/>
    <property type="match status" value="1"/>
</dbReference>
<dbReference type="InterPro" id="IPR025669">
    <property type="entry name" value="AAA_dom"/>
</dbReference>
<dbReference type="EMBL" id="FRAU01000001">
    <property type="protein sequence ID" value="SHK02670.1"/>
    <property type="molecule type" value="Genomic_DNA"/>
</dbReference>
<dbReference type="RefSeq" id="WP_072713791.1">
    <property type="nucleotide sequence ID" value="NZ_FRAU01000001.1"/>
</dbReference>
<evidence type="ECO:0000313" key="2">
    <source>
        <dbReference type="EMBL" id="SHK02670.1"/>
    </source>
</evidence>
<dbReference type="InterPro" id="IPR027417">
    <property type="entry name" value="P-loop_NTPase"/>
</dbReference>
<dbReference type="PANTHER" id="PTHR13696:SF99">
    <property type="entry name" value="COBYRINIC ACID AC-DIAMIDE SYNTHASE"/>
    <property type="match status" value="1"/>
</dbReference>
<dbReference type="STRING" id="633813.SAMN04488087_0023"/>
<dbReference type="CDD" id="cd02042">
    <property type="entry name" value="ParAB_family"/>
    <property type="match status" value="1"/>
</dbReference>
<organism evidence="2 3">
    <name type="scientific">Rhodothermus profundi</name>
    <dbReference type="NCBI Taxonomy" id="633813"/>
    <lineage>
        <taxon>Bacteria</taxon>
        <taxon>Pseudomonadati</taxon>
        <taxon>Rhodothermota</taxon>
        <taxon>Rhodothermia</taxon>
        <taxon>Rhodothermales</taxon>
        <taxon>Rhodothermaceae</taxon>
        <taxon>Rhodothermus</taxon>
    </lineage>
</organism>
<accession>A0A1M6P433</accession>
<keyword evidence="3" id="KW-1185">Reference proteome</keyword>
<dbReference type="Gene3D" id="3.40.50.300">
    <property type="entry name" value="P-loop containing nucleotide triphosphate hydrolases"/>
    <property type="match status" value="1"/>
</dbReference>
<dbReference type="InterPro" id="IPR050678">
    <property type="entry name" value="DNA_Partitioning_ATPase"/>
</dbReference>
<dbReference type="AlphaFoldDB" id="A0A1M6P433"/>
<dbReference type="Proteomes" id="UP000185812">
    <property type="component" value="Unassembled WGS sequence"/>
</dbReference>
<proteinExistence type="predicted"/>
<feature type="domain" description="AAA" evidence="1">
    <location>
        <begin position="3"/>
        <end position="173"/>
    </location>
</feature>
<name>A0A1M6P433_9BACT</name>
<protein>
    <submittedName>
        <fullName evidence="2">Chromosome partitioning protein</fullName>
    </submittedName>
</protein>
<evidence type="ECO:0000313" key="3">
    <source>
        <dbReference type="Proteomes" id="UP000185812"/>
    </source>
</evidence>
<dbReference type="PANTHER" id="PTHR13696">
    <property type="entry name" value="P-LOOP CONTAINING NUCLEOSIDE TRIPHOSPHATE HYDROLASE"/>
    <property type="match status" value="1"/>
</dbReference>
<sequence>MITLTVCNHKGGTGKTTTAIHLAAALGLSGRRVLVIDLDPQGFLTRVMGVPEPPEEDSVLALFNPSISLREVRRHSVGGFDLLPSSTAMTRVMRQLNRPTDVLWTKEALEQSGLDYDVVIFDTAAAITVYSLNALVASQHVLVPVTPEYQPVLGAEQTAQTVQLVRKKLNPTLFPPLFLFTQVDARKRAHLLYRRYLRRRYGDRVLETVIRTSASLARSFEDGSTVFTREPHARGARDYANATDELMRRIQQDREAGAAQIAWNAPAPPLQEMRP</sequence>
<reference evidence="3" key="1">
    <citation type="submission" date="2016-11" db="EMBL/GenBank/DDBJ databases">
        <authorList>
            <person name="Varghese N."/>
            <person name="Submissions S."/>
        </authorList>
    </citation>
    <scope>NUCLEOTIDE SEQUENCE [LARGE SCALE GENOMIC DNA]</scope>
    <source>
        <strain evidence="3">DSM 22212</strain>
    </source>
</reference>
<gene>
    <name evidence="2" type="ORF">SAMN04488087_0023</name>
</gene>
<dbReference type="OrthoDB" id="9815116at2"/>
<evidence type="ECO:0000259" key="1">
    <source>
        <dbReference type="Pfam" id="PF13614"/>
    </source>
</evidence>
<dbReference type="SUPFAM" id="SSF52540">
    <property type="entry name" value="P-loop containing nucleoside triphosphate hydrolases"/>
    <property type="match status" value="1"/>
</dbReference>